<sequence length="87" mass="9635">MDSATFRTTRISTPSGRLLPTMIRLMVLAAAGVALLAVMLIGFFVVLPLVLAGGVASYFYLRRRLRQAQHRTRDGVIDAEYTVIDRP</sequence>
<protein>
    <submittedName>
        <fullName evidence="2">Uncharacterized protein</fullName>
    </submittedName>
</protein>
<evidence type="ECO:0000313" key="2">
    <source>
        <dbReference type="EMBL" id="MBL0407875.1"/>
    </source>
</evidence>
<accession>A0A936ZHL1</accession>
<feature type="transmembrane region" description="Helical" evidence="1">
    <location>
        <begin position="28"/>
        <end position="61"/>
    </location>
</feature>
<keyword evidence="3" id="KW-1185">Reference proteome</keyword>
<keyword evidence="1" id="KW-0472">Membrane</keyword>
<reference evidence="2" key="1">
    <citation type="submission" date="2021-01" db="EMBL/GenBank/DDBJ databases">
        <title>Microvirga sp.</title>
        <authorList>
            <person name="Kim M.K."/>
        </authorList>
    </citation>
    <scope>NUCLEOTIDE SEQUENCE</scope>
    <source>
        <strain evidence="2">5420S-16</strain>
    </source>
</reference>
<organism evidence="2 3">
    <name type="scientific">Microvirga aerilata</name>
    <dbReference type="NCBI Taxonomy" id="670292"/>
    <lineage>
        <taxon>Bacteria</taxon>
        <taxon>Pseudomonadati</taxon>
        <taxon>Pseudomonadota</taxon>
        <taxon>Alphaproteobacteria</taxon>
        <taxon>Hyphomicrobiales</taxon>
        <taxon>Methylobacteriaceae</taxon>
        <taxon>Microvirga</taxon>
    </lineage>
</organism>
<proteinExistence type="predicted"/>
<gene>
    <name evidence="2" type="ORF">JKG68_28650</name>
</gene>
<dbReference type="EMBL" id="JAEQMY010000121">
    <property type="protein sequence ID" value="MBL0407875.1"/>
    <property type="molecule type" value="Genomic_DNA"/>
</dbReference>
<dbReference type="RefSeq" id="WP_202065431.1">
    <property type="nucleotide sequence ID" value="NZ_JAEQMY010000121.1"/>
</dbReference>
<evidence type="ECO:0000256" key="1">
    <source>
        <dbReference type="SAM" id="Phobius"/>
    </source>
</evidence>
<comment type="caution">
    <text evidence="2">The sequence shown here is derived from an EMBL/GenBank/DDBJ whole genome shotgun (WGS) entry which is preliminary data.</text>
</comment>
<dbReference type="AlphaFoldDB" id="A0A936ZHL1"/>
<keyword evidence="1" id="KW-0812">Transmembrane</keyword>
<name>A0A936ZHL1_9HYPH</name>
<evidence type="ECO:0000313" key="3">
    <source>
        <dbReference type="Proteomes" id="UP000605848"/>
    </source>
</evidence>
<dbReference type="Proteomes" id="UP000605848">
    <property type="component" value="Unassembled WGS sequence"/>
</dbReference>
<keyword evidence="1" id="KW-1133">Transmembrane helix</keyword>